<dbReference type="SUPFAM" id="SSF52047">
    <property type="entry name" value="RNI-like"/>
    <property type="match status" value="1"/>
</dbReference>
<evidence type="ECO:0000256" key="7">
    <source>
        <dbReference type="ARBA" id="ARBA00022614"/>
    </source>
</evidence>
<keyword evidence="10" id="KW-0732">Signal</keyword>
<dbReference type="InterPro" id="IPR013210">
    <property type="entry name" value="LRR_N_plant-typ"/>
</dbReference>
<evidence type="ECO:0000256" key="2">
    <source>
        <dbReference type="ARBA" id="ARBA00008684"/>
    </source>
</evidence>
<dbReference type="FunFam" id="3.80.10.10:FF:000095">
    <property type="entry name" value="LRR receptor-like serine/threonine-protein kinase GSO1"/>
    <property type="match status" value="2"/>
</dbReference>
<keyword evidence="18" id="KW-0325">Glycoprotein</keyword>
<keyword evidence="12 21" id="KW-0547">Nucleotide-binding</keyword>
<evidence type="ECO:0000256" key="16">
    <source>
        <dbReference type="ARBA" id="ARBA00023136"/>
    </source>
</evidence>
<evidence type="ECO:0000256" key="4">
    <source>
        <dbReference type="ARBA" id="ARBA00022475"/>
    </source>
</evidence>
<dbReference type="Proteomes" id="UP000796880">
    <property type="component" value="Unassembled WGS sequence"/>
</dbReference>
<evidence type="ECO:0000256" key="6">
    <source>
        <dbReference type="ARBA" id="ARBA00022553"/>
    </source>
</evidence>
<evidence type="ECO:0000256" key="15">
    <source>
        <dbReference type="ARBA" id="ARBA00022989"/>
    </source>
</evidence>
<evidence type="ECO:0000313" key="24">
    <source>
        <dbReference type="EMBL" id="KAF3449526.1"/>
    </source>
</evidence>
<keyword evidence="4" id="KW-1003">Cell membrane</keyword>
<comment type="catalytic activity">
    <reaction evidence="19">
        <text>L-threonyl-[protein] + ATP = O-phospho-L-threonyl-[protein] + ADP + H(+)</text>
        <dbReference type="Rhea" id="RHEA:46608"/>
        <dbReference type="Rhea" id="RHEA-COMP:11060"/>
        <dbReference type="Rhea" id="RHEA-COMP:11605"/>
        <dbReference type="ChEBI" id="CHEBI:15378"/>
        <dbReference type="ChEBI" id="CHEBI:30013"/>
        <dbReference type="ChEBI" id="CHEBI:30616"/>
        <dbReference type="ChEBI" id="CHEBI:61977"/>
        <dbReference type="ChEBI" id="CHEBI:456216"/>
        <dbReference type="EC" id="2.7.11.1"/>
    </reaction>
</comment>
<name>A0A8K0MKJ0_9ROSA</name>
<dbReference type="PANTHER" id="PTHR48004:SF73">
    <property type="entry name" value="RECEPTOR-LIKE PROTEIN 16-RELATED"/>
    <property type="match status" value="1"/>
</dbReference>
<organism evidence="24 25">
    <name type="scientific">Rhamnella rubrinervis</name>
    <dbReference type="NCBI Taxonomy" id="2594499"/>
    <lineage>
        <taxon>Eukaryota</taxon>
        <taxon>Viridiplantae</taxon>
        <taxon>Streptophyta</taxon>
        <taxon>Embryophyta</taxon>
        <taxon>Tracheophyta</taxon>
        <taxon>Spermatophyta</taxon>
        <taxon>Magnoliopsida</taxon>
        <taxon>eudicotyledons</taxon>
        <taxon>Gunneridae</taxon>
        <taxon>Pentapetalae</taxon>
        <taxon>rosids</taxon>
        <taxon>fabids</taxon>
        <taxon>Rosales</taxon>
        <taxon>Rhamnaceae</taxon>
        <taxon>rhamnoid group</taxon>
        <taxon>Rhamneae</taxon>
        <taxon>Rhamnella</taxon>
    </lineage>
</organism>
<feature type="transmembrane region" description="Helical" evidence="22">
    <location>
        <begin position="583"/>
        <end position="605"/>
    </location>
</feature>
<keyword evidence="13" id="KW-0418">Kinase</keyword>
<keyword evidence="11" id="KW-0677">Repeat</keyword>
<evidence type="ECO:0000256" key="11">
    <source>
        <dbReference type="ARBA" id="ARBA00022737"/>
    </source>
</evidence>
<dbReference type="Pfam" id="PF00560">
    <property type="entry name" value="LRR_1"/>
    <property type="match status" value="3"/>
</dbReference>
<dbReference type="AlphaFoldDB" id="A0A8K0MKJ0"/>
<dbReference type="InterPro" id="IPR000719">
    <property type="entry name" value="Prot_kinase_dom"/>
</dbReference>
<evidence type="ECO:0000256" key="13">
    <source>
        <dbReference type="ARBA" id="ARBA00022777"/>
    </source>
</evidence>
<dbReference type="Gene3D" id="3.80.10.10">
    <property type="entry name" value="Ribonuclease Inhibitor"/>
    <property type="match status" value="2"/>
</dbReference>
<keyword evidence="9 22" id="KW-0812">Transmembrane</keyword>
<keyword evidence="7" id="KW-0433">Leucine-rich repeat</keyword>
<dbReference type="OrthoDB" id="676979at2759"/>
<dbReference type="EMBL" id="VOIH02000004">
    <property type="protein sequence ID" value="KAF3449526.1"/>
    <property type="molecule type" value="Genomic_DNA"/>
</dbReference>
<evidence type="ECO:0000256" key="14">
    <source>
        <dbReference type="ARBA" id="ARBA00022840"/>
    </source>
</evidence>
<keyword evidence="16 22" id="KW-0472">Membrane</keyword>
<dbReference type="PROSITE" id="PS00108">
    <property type="entry name" value="PROTEIN_KINASE_ST"/>
    <property type="match status" value="1"/>
</dbReference>
<evidence type="ECO:0000256" key="22">
    <source>
        <dbReference type="SAM" id="Phobius"/>
    </source>
</evidence>
<accession>A0A8K0MKJ0</accession>
<dbReference type="FunFam" id="1.10.510.10:FF:000358">
    <property type="entry name" value="Putative leucine-rich repeat receptor-like serine/threonine-protein kinase"/>
    <property type="match status" value="1"/>
</dbReference>
<evidence type="ECO:0000256" key="12">
    <source>
        <dbReference type="ARBA" id="ARBA00022741"/>
    </source>
</evidence>
<keyword evidence="25" id="KW-1185">Reference proteome</keyword>
<dbReference type="InterPro" id="IPR017441">
    <property type="entry name" value="Protein_kinase_ATP_BS"/>
</dbReference>
<dbReference type="Gene3D" id="3.30.200.20">
    <property type="entry name" value="Phosphorylase Kinase, domain 1"/>
    <property type="match status" value="1"/>
</dbReference>
<dbReference type="GO" id="GO:0004674">
    <property type="term" value="F:protein serine/threonine kinase activity"/>
    <property type="evidence" value="ECO:0007669"/>
    <property type="project" value="UniProtKB-KW"/>
</dbReference>
<feature type="binding site" evidence="21">
    <location>
        <position position="668"/>
    </location>
    <ligand>
        <name>ATP</name>
        <dbReference type="ChEBI" id="CHEBI:30616"/>
    </ligand>
</feature>
<evidence type="ECO:0000256" key="19">
    <source>
        <dbReference type="ARBA" id="ARBA00047899"/>
    </source>
</evidence>
<keyword evidence="15 22" id="KW-1133">Transmembrane helix</keyword>
<evidence type="ECO:0000256" key="21">
    <source>
        <dbReference type="PROSITE-ProRule" id="PRU10141"/>
    </source>
</evidence>
<dbReference type="Pfam" id="PF00069">
    <property type="entry name" value="Pkinase"/>
    <property type="match status" value="1"/>
</dbReference>
<sequence>MIIAYCTVLGDNVTDRLSLLSIKAQISSDPSGLLNMRNETIHFCNWAGITCGTRHQRVTVLNLQSFHLKGQLSPYVGNLSFLRAINLQNNSFTSDIPPQIGRLFRLRRLEFDNNAFSGEIPVDITNCSQLQILSFMRNNLVGEVPKEIAYSLKKLQGLYLSVNNLTGEIPAYLGNLSFLKGFNVAQNNLHGRIPTSFGKLKRLVVFALGTNNFTGSIPPSMYNISTIEIFGVQMNQFRGTLPPDLGHTTLPNIQIFQFHTNQFTGSIPITISNSSTILDFEISHKKFTGKVPSFARVSSLKILAIGRNNLGYGKVDDLNFLFSLANCSSLEVIAIHDNNFGGQLPQSIANFSRKLRIIATGRNQISGNIPDGIGNLVNMWTLALEKNQLTGSIPSSIGKLRNMYSLYLNHNKLSNTIPSSLGNLTLLSELIFTYNNLQGSIPPSLGECWNLQLITLSENELTGRIPKEVMSITSLARLLDLSGNGSMPQSLISLRAIEGIDVSSNNLSGRIPLYLEAFCFLQYLNLSFNDFEGEVPVKGVFNGTSAFFIMGNTRLCGGIQQLNLPKCSSNLFKKHKLSHKLKLIILVGILIALILMLLVVLIVWLKKTISKSIASSGYETSFMKASYRDLYKATDGFSLTNLIGEGSFGSVYKGVLNDHGEGRLVAVKLITVCSSIDFQGNEFKALVYVLNGSLDEWLHPNGEVNSEQEQRHLNLIQRVNIAIDVANALDYLHNHCHVLVVHCDLKPSNILIDTDMTANVGDFGLARILPHAISHPFPSDHHTNSTESSSVGIRGSIGYTAPEYGMGSEVSTTGDMYSYGILLLEMFTGKRPTDDMFNDGFSLHKFASTAFPDRVEEILFATILVLRDEGNSKVMNYQTQNQRVKECLISIVRIGVACSIEEPRDRMNITDVVAELNHITDKLLV</sequence>
<dbReference type="InterPro" id="IPR011009">
    <property type="entry name" value="Kinase-like_dom_sf"/>
</dbReference>
<feature type="domain" description="Protein kinase" evidence="23">
    <location>
        <begin position="637"/>
        <end position="924"/>
    </location>
</feature>
<reference evidence="24" key="1">
    <citation type="submission" date="2020-03" db="EMBL/GenBank/DDBJ databases">
        <title>A high-quality chromosome-level genome assembly of a woody plant with both climbing and erect habits, Rhamnella rubrinervis.</title>
        <authorList>
            <person name="Lu Z."/>
            <person name="Yang Y."/>
            <person name="Zhu X."/>
            <person name="Sun Y."/>
        </authorList>
    </citation>
    <scope>NUCLEOTIDE SEQUENCE</scope>
    <source>
        <strain evidence="24">BYM</strain>
        <tissue evidence="24">Leaf</tissue>
    </source>
</reference>
<dbReference type="InterPro" id="IPR001611">
    <property type="entry name" value="Leu-rich_rpt"/>
</dbReference>
<keyword evidence="6" id="KW-0597">Phosphoprotein</keyword>
<dbReference type="EC" id="2.7.11.1" evidence="3"/>
<comment type="subcellular location">
    <subcellularLocation>
        <location evidence="1">Cell membrane</location>
        <topology evidence="1">Single-pass membrane protein</topology>
    </subcellularLocation>
</comment>
<keyword evidence="17" id="KW-0675">Receptor</keyword>
<proteinExistence type="inferred from homology"/>
<keyword evidence="8" id="KW-0808">Transferase</keyword>
<dbReference type="InterPro" id="IPR052941">
    <property type="entry name" value="StomDev_PlantInt_Reg"/>
</dbReference>
<dbReference type="PROSITE" id="PS50011">
    <property type="entry name" value="PROTEIN_KINASE_DOM"/>
    <property type="match status" value="1"/>
</dbReference>
<dbReference type="GO" id="GO:0005886">
    <property type="term" value="C:plasma membrane"/>
    <property type="evidence" value="ECO:0007669"/>
    <property type="project" value="UniProtKB-SubCell"/>
</dbReference>
<evidence type="ECO:0000256" key="9">
    <source>
        <dbReference type="ARBA" id="ARBA00022692"/>
    </source>
</evidence>
<protein>
    <recommendedName>
        <fullName evidence="3">non-specific serine/threonine protein kinase</fullName>
        <ecNumber evidence="3">2.7.11.1</ecNumber>
    </recommendedName>
</protein>
<evidence type="ECO:0000256" key="20">
    <source>
        <dbReference type="ARBA" id="ARBA00048679"/>
    </source>
</evidence>
<evidence type="ECO:0000313" key="25">
    <source>
        <dbReference type="Proteomes" id="UP000796880"/>
    </source>
</evidence>
<evidence type="ECO:0000256" key="5">
    <source>
        <dbReference type="ARBA" id="ARBA00022527"/>
    </source>
</evidence>
<evidence type="ECO:0000259" key="23">
    <source>
        <dbReference type="PROSITE" id="PS50011"/>
    </source>
</evidence>
<dbReference type="SMART" id="SM00220">
    <property type="entry name" value="S_TKc"/>
    <property type="match status" value="1"/>
</dbReference>
<dbReference type="PROSITE" id="PS00107">
    <property type="entry name" value="PROTEIN_KINASE_ATP"/>
    <property type="match status" value="1"/>
</dbReference>
<gene>
    <name evidence="24" type="ORF">FNV43_RR10255</name>
</gene>
<evidence type="ECO:0000256" key="17">
    <source>
        <dbReference type="ARBA" id="ARBA00023170"/>
    </source>
</evidence>
<evidence type="ECO:0000256" key="10">
    <source>
        <dbReference type="ARBA" id="ARBA00022729"/>
    </source>
</evidence>
<evidence type="ECO:0000256" key="3">
    <source>
        <dbReference type="ARBA" id="ARBA00012513"/>
    </source>
</evidence>
<dbReference type="InterPro" id="IPR008271">
    <property type="entry name" value="Ser/Thr_kinase_AS"/>
</dbReference>
<evidence type="ECO:0000256" key="8">
    <source>
        <dbReference type="ARBA" id="ARBA00022679"/>
    </source>
</evidence>
<dbReference type="Gene3D" id="1.10.510.10">
    <property type="entry name" value="Transferase(Phosphotransferase) domain 1"/>
    <property type="match status" value="1"/>
</dbReference>
<dbReference type="InterPro" id="IPR032675">
    <property type="entry name" value="LRR_dom_sf"/>
</dbReference>
<comment type="catalytic activity">
    <reaction evidence="20">
        <text>L-seryl-[protein] + ATP = O-phospho-L-seryl-[protein] + ADP + H(+)</text>
        <dbReference type="Rhea" id="RHEA:17989"/>
        <dbReference type="Rhea" id="RHEA-COMP:9863"/>
        <dbReference type="Rhea" id="RHEA-COMP:11604"/>
        <dbReference type="ChEBI" id="CHEBI:15378"/>
        <dbReference type="ChEBI" id="CHEBI:29999"/>
        <dbReference type="ChEBI" id="CHEBI:30616"/>
        <dbReference type="ChEBI" id="CHEBI:83421"/>
        <dbReference type="ChEBI" id="CHEBI:456216"/>
        <dbReference type="EC" id="2.7.11.1"/>
    </reaction>
</comment>
<dbReference type="PANTHER" id="PTHR48004">
    <property type="entry name" value="OS01G0149700 PROTEIN"/>
    <property type="match status" value="1"/>
</dbReference>
<dbReference type="SMART" id="SM00369">
    <property type="entry name" value="LRR_TYP"/>
    <property type="match status" value="3"/>
</dbReference>
<dbReference type="Pfam" id="PF08263">
    <property type="entry name" value="LRRNT_2"/>
    <property type="match status" value="1"/>
</dbReference>
<dbReference type="SUPFAM" id="SSF56112">
    <property type="entry name" value="Protein kinase-like (PK-like)"/>
    <property type="match status" value="1"/>
</dbReference>
<dbReference type="InterPro" id="IPR003591">
    <property type="entry name" value="Leu-rich_rpt_typical-subtyp"/>
</dbReference>
<evidence type="ECO:0000256" key="18">
    <source>
        <dbReference type="ARBA" id="ARBA00023180"/>
    </source>
</evidence>
<comment type="caution">
    <text evidence="24">The sequence shown here is derived from an EMBL/GenBank/DDBJ whole genome shotgun (WGS) entry which is preliminary data.</text>
</comment>
<keyword evidence="5" id="KW-0723">Serine/threonine-protein kinase</keyword>
<keyword evidence="14 21" id="KW-0067">ATP-binding</keyword>
<dbReference type="SUPFAM" id="SSF52058">
    <property type="entry name" value="L domain-like"/>
    <property type="match status" value="1"/>
</dbReference>
<evidence type="ECO:0000256" key="1">
    <source>
        <dbReference type="ARBA" id="ARBA00004162"/>
    </source>
</evidence>
<dbReference type="GO" id="GO:0005524">
    <property type="term" value="F:ATP binding"/>
    <property type="evidence" value="ECO:0007669"/>
    <property type="project" value="UniProtKB-UniRule"/>
</dbReference>
<comment type="similarity">
    <text evidence="2">Belongs to the protein kinase superfamily. Ser/Thr protein kinase family.</text>
</comment>